<sequence length="235" mass="25846">MPSTPRRRPTTRNGRPVLTEEIIATKALEMAGIQGFSAVTMRSLAAELGVTVRALYNYVDDRQRVIDLAISQMLAGWQPPQLDSADWQTSVADYAAALRQLYRRWPRALLIILDEEATPATVHPNRLVNVESFLQLLRGAGLSLSAALEAHRHLALALFSFALLVDYPADHRAPARPSAAGIAASWLDQYPDLDLTATREAALLPSPTPDDQFDTLVGDLIDLIELRMPASGRTR</sequence>
<keyword evidence="7" id="KW-1185">Reference proteome</keyword>
<dbReference type="Proteomes" id="UP001629745">
    <property type="component" value="Unassembled WGS sequence"/>
</dbReference>
<evidence type="ECO:0000256" key="3">
    <source>
        <dbReference type="ARBA" id="ARBA00023163"/>
    </source>
</evidence>
<accession>A0ABW9FBL9</accession>
<dbReference type="RefSeq" id="WP_420162719.1">
    <property type="nucleotide sequence ID" value="NZ_JBDLNV010000001.1"/>
</dbReference>
<evidence type="ECO:0000259" key="5">
    <source>
        <dbReference type="PROSITE" id="PS50977"/>
    </source>
</evidence>
<dbReference type="InterPro" id="IPR009057">
    <property type="entry name" value="Homeodomain-like_sf"/>
</dbReference>
<reference evidence="6 7" key="1">
    <citation type="submission" date="2023-11" db="EMBL/GenBank/DDBJ databases">
        <authorList>
            <person name="Val-Calvo J."/>
            <person name="Scortti M."/>
            <person name="Vazquez-Boland J."/>
        </authorList>
    </citation>
    <scope>NUCLEOTIDE SEQUENCE [LARGE SCALE GENOMIC DNA]</scope>
    <source>
        <strain evidence="6 7">PAM 2766</strain>
    </source>
</reference>
<feature type="domain" description="HTH tetR-type" evidence="5">
    <location>
        <begin position="17"/>
        <end position="77"/>
    </location>
</feature>
<dbReference type="PROSITE" id="PS50977">
    <property type="entry name" value="HTH_TETR_2"/>
    <property type="match status" value="1"/>
</dbReference>
<dbReference type="InterPro" id="IPR001647">
    <property type="entry name" value="HTH_TetR"/>
</dbReference>
<dbReference type="Gene3D" id="1.10.357.10">
    <property type="entry name" value="Tetracycline Repressor, domain 2"/>
    <property type="match status" value="1"/>
</dbReference>
<evidence type="ECO:0000313" key="6">
    <source>
        <dbReference type="EMBL" id="MFM1722138.1"/>
    </source>
</evidence>
<dbReference type="InterPro" id="IPR004111">
    <property type="entry name" value="Repressor_TetR_C"/>
</dbReference>
<comment type="caution">
    <text evidence="6">The sequence shown here is derived from an EMBL/GenBank/DDBJ whole genome shotgun (WGS) entry which is preliminary data.</text>
</comment>
<dbReference type="InterPro" id="IPR036271">
    <property type="entry name" value="Tet_transcr_reg_TetR-rel_C_sf"/>
</dbReference>
<name>A0ABW9FBL9_9NOCA</name>
<gene>
    <name evidence="6" type="ORF">ABEU20_000686</name>
</gene>
<protein>
    <submittedName>
        <fullName evidence="6">TetR/AcrR family transcriptional regulator C-terminal domain-containing protein</fullName>
    </submittedName>
</protein>
<feature type="DNA-binding region" description="H-T-H motif" evidence="4">
    <location>
        <begin position="40"/>
        <end position="59"/>
    </location>
</feature>
<dbReference type="SUPFAM" id="SSF46689">
    <property type="entry name" value="Homeodomain-like"/>
    <property type="match status" value="1"/>
</dbReference>
<dbReference type="InterPro" id="IPR050109">
    <property type="entry name" value="HTH-type_TetR-like_transc_reg"/>
</dbReference>
<evidence type="ECO:0000256" key="2">
    <source>
        <dbReference type="ARBA" id="ARBA00023125"/>
    </source>
</evidence>
<evidence type="ECO:0000256" key="1">
    <source>
        <dbReference type="ARBA" id="ARBA00023015"/>
    </source>
</evidence>
<keyword evidence="1" id="KW-0805">Transcription regulation</keyword>
<keyword evidence="3" id="KW-0804">Transcription</keyword>
<dbReference type="Pfam" id="PF02909">
    <property type="entry name" value="TetR_C_1"/>
    <property type="match status" value="1"/>
</dbReference>
<dbReference type="Pfam" id="PF00440">
    <property type="entry name" value="TetR_N"/>
    <property type="match status" value="1"/>
</dbReference>
<evidence type="ECO:0000256" key="4">
    <source>
        <dbReference type="PROSITE-ProRule" id="PRU00335"/>
    </source>
</evidence>
<keyword evidence="2 4" id="KW-0238">DNA-binding</keyword>
<proteinExistence type="predicted"/>
<dbReference type="PANTHER" id="PTHR30055:SF234">
    <property type="entry name" value="HTH-TYPE TRANSCRIPTIONAL REGULATOR BETI"/>
    <property type="match status" value="1"/>
</dbReference>
<organism evidence="6 7">
    <name type="scientific">Rhodococcus parequi</name>
    <dbReference type="NCBI Taxonomy" id="3137122"/>
    <lineage>
        <taxon>Bacteria</taxon>
        <taxon>Bacillati</taxon>
        <taxon>Actinomycetota</taxon>
        <taxon>Actinomycetes</taxon>
        <taxon>Mycobacteriales</taxon>
        <taxon>Nocardiaceae</taxon>
        <taxon>Rhodococcus</taxon>
    </lineage>
</organism>
<dbReference type="EMBL" id="JBDLNV010000001">
    <property type="protein sequence ID" value="MFM1722138.1"/>
    <property type="molecule type" value="Genomic_DNA"/>
</dbReference>
<evidence type="ECO:0000313" key="7">
    <source>
        <dbReference type="Proteomes" id="UP001629745"/>
    </source>
</evidence>
<dbReference type="PANTHER" id="PTHR30055">
    <property type="entry name" value="HTH-TYPE TRANSCRIPTIONAL REGULATOR RUTR"/>
    <property type="match status" value="1"/>
</dbReference>
<dbReference type="SUPFAM" id="SSF48498">
    <property type="entry name" value="Tetracyclin repressor-like, C-terminal domain"/>
    <property type="match status" value="1"/>
</dbReference>